<evidence type="ECO:0000256" key="10">
    <source>
        <dbReference type="ARBA" id="ARBA00056270"/>
    </source>
</evidence>
<dbReference type="EMBL" id="CVRI01000006">
    <property type="protein sequence ID" value="CRK87994.1"/>
    <property type="molecule type" value="Genomic_DNA"/>
</dbReference>
<dbReference type="PROSITE" id="PS51627">
    <property type="entry name" value="SAM_MT_TRM11"/>
    <property type="match status" value="1"/>
</dbReference>
<evidence type="ECO:0000313" key="19">
    <source>
        <dbReference type="Proteomes" id="UP000183832"/>
    </source>
</evidence>
<organism evidence="18 19">
    <name type="scientific">Clunio marinus</name>
    <dbReference type="NCBI Taxonomy" id="568069"/>
    <lineage>
        <taxon>Eukaryota</taxon>
        <taxon>Metazoa</taxon>
        <taxon>Ecdysozoa</taxon>
        <taxon>Arthropoda</taxon>
        <taxon>Hexapoda</taxon>
        <taxon>Insecta</taxon>
        <taxon>Pterygota</taxon>
        <taxon>Neoptera</taxon>
        <taxon>Endopterygota</taxon>
        <taxon>Diptera</taxon>
        <taxon>Nematocera</taxon>
        <taxon>Chironomoidea</taxon>
        <taxon>Chironomidae</taxon>
        <taxon>Clunio</taxon>
    </lineage>
</organism>
<evidence type="ECO:0000256" key="5">
    <source>
        <dbReference type="ARBA" id="ARBA00022679"/>
    </source>
</evidence>
<evidence type="ECO:0000256" key="12">
    <source>
        <dbReference type="ARBA" id="ARBA00066937"/>
    </source>
</evidence>
<evidence type="ECO:0000256" key="3">
    <source>
        <dbReference type="ARBA" id="ARBA00022555"/>
    </source>
</evidence>
<comment type="similarity">
    <text evidence="15">Belongs to the class I-like SAM-binding methyltransferase superfamily. TRM11 methyltransferase family.</text>
</comment>
<dbReference type="InterPro" id="IPR016691">
    <property type="entry name" value="TRMT11"/>
</dbReference>
<keyword evidence="7 15" id="KW-0819">tRNA processing</keyword>
<evidence type="ECO:0000256" key="7">
    <source>
        <dbReference type="ARBA" id="ARBA00022694"/>
    </source>
</evidence>
<dbReference type="SUPFAM" id="SSF53335">
    <property type="entry name" value="S-adenosyl-L-methionine-dependent methyltransferases"/>
    <property type="match status" value="1"/>
</dbReference>
<protein>
    <recommendedName>
        <fullName evidence="13">tRNA (guanine(10)-N(2))-methyltransferase TRMT11</fullName>
        <ecNumber evidence="12">2.1.1.214</ecNumber>
    </recommendedName>
    <alternativeName>
        <fullName evidence="14">tRNA methyltransferase 11 homolog</fullName>
    </alternativeName>
</protein>
<reference evidence="18 19" key="1">
    <citation type="submission" date="2015-04" db="EMBL/GenBank/DDBJ databases">
        <authorList>
            <person name="Syromyatnikov M.Y."/>
            <person name="Popov V.N."/>
        </authorList>
    </citation>
    <scope>NUCLEOTIDE SEQUENCE [LARGE SCALE GENOMIC DNA]</scope>
</reference>
<dbReference type="AlphaFoldDB" id="A0A1J1HKC6"/>
<dbReference type="Gene3D" id="3.40.50.150">
    <property type="entry name" value="Vaccinia Virus protein VP39"/>
    <property type="match status" value="1"/>
</dbReference>
<gene>
    <name evidence="18" type="ORF">CLUMA_CG001780</name>
</gene>
<keyword evidence="19" id="KW-1185">Reference proteome</keyword>
<feature type="domain" description="tRNA (guanine(10)-N(2))-methyltransferase TRMT11 N-terminal" evidence="17">
    <location>
        <begin position="6"/>
        <end position="177"/>
    </location>
</feature>
<dbReference type="PANTHER" id="PTHR13370:SF3">
    <property type="entry name" value="TRNA (GUANINE(10)-N2)-METHYLTRANSFERASE HOMOLOG"/>
    <property type="match status" value="1"/>
</dbReference>
<dbReference type="STRING" id="568069.A0A1J1HKC6"/>
<dbReference type="PIRSF" id="PIRSF017259">
    <property type="entry name" value="tRNA_mtfrase_TRM11"/>
    <property type="match status" value="1"/>
</dbReference>
<dbReference type="PROSITE" id="PS00092">
    <property type="entry name" value="N6_MTASE"/>
    <property type="match status" value="1"/>
</dbReference>
<dbReference type="Pfam" id="PF01170">
    <property type="entry name" value="UPF0020"/>
    <property type="match status" value="1"/>
</dbReference>
<dbReference type="GO" id="GO:0005737">
    <property type="term" value="C:cytoplasm"/>
    <property type="evidence" value="ECO:0007669"/>
    <property type="project" value="UniProtKB-SubCell"/>
</dbReference>
<evidence type="ECO:0000259" key="16">
    <source>
        <dbReference type="Pfam" id="PF01170"/>
    </source>
</evidence>
<dbReference type="CDD" id="cd02440">
    <property type="entry name" value="AdoMet_MTases"/>
    <property type="match status" value="1"/>
</dbReference>
<comment type="subcellular location">
    <subcellularLocation>
        <location evidence="1">Cytoplasm</location>
    </subcellularLocation>
</comment>
<dbReference type="PANTHER" id="PTHR13370">
    <property type="entry name" value="RNA METHYLASE-RELATED"/>
    <property type="match status" value="1"/>
</dbReference>
<evidence type="ECO:0000256" key="1">
    <source>
        <dbReference type="ARBA" id="ARBA00004496"/>
    </source>
</evidence>
<evidence type="ECO:0000259" key="17">
    <source>
        <dbReference type="Pfam" id="PF25904"/>
    </source>
</evidence>
<dbReference type="GO" id="GO:0000049">
    <property type="term" value="F:tRNA binding"/>
    <property type="evidence" value="ECO:0007669"/>
    <property type="project" value="UniProtKB-UniRule"/>
</dbReference>
<comment type="subunit">
    <text evidence="11">Part of the heterodimeric TRMT11-TRM112 methyltransferase complex; this complex forms an active tRNA methyltransferase, where TRMT112 acts as an activator of the catalytic subunit TRMT11.</text>
</comment>
<keyword evidence="5 15" id="KW-0808">Transferase</keyword>
<comment type="catalytic activity">
    <reaction evidence="9">
        <text>guanosine(10) in tRNA + S-adenosyl-L-methionine = N(2)-methylguanosine(10) in tRNA + S-adenosyl-L-homocysteine + H(+)</text>
        <dbReference type="Rhea" id="RHEA:43128"/>
        <dbReference type="Rhea" id="RHEA-COMP:10355"/>
        <dbReference type="Rhea" id="RHEA-COMP:10357"/>
        <dbReference type="ChEBI" id="CHEBI:15378"/>
        <dbReference type="ChEBI" id="CHEBI:57856"/>
        <dbReference type="ChEBI" id="CHEBI:59789"/>
        <dbReference type="ChEBI" id="CHEBI:74269"/>
        <dbReference type="ChEBI" id="CHEBI:74481"/>
        <dbReference type="EC" id="2.1.1.214"/>
    </reaction>
    <physiologicalReaction direction="left-to-right" evidence="9">
        <dbReference type="Rhea" id="RHEA:43129"/>
    </physiologicalReaction>
</comment>
<evidence type="ECO:0000256" key="6">
    <source>
        <dbReference type="ARBA" id="ARBA00022691"/>
    </source>
</evidence>
<dbReference type="OrthoDB" id="296065at2759"/>
<dbReference type="InterPro" id="IPR059073">
    <property type="entry name" value="TRMT11_N"/>
</dbReference>
<dbReference type="GO" id="GO:0008033">
    <property type="term" value="P:tRNA processing"/>
    <property type="evidence" value="ECO:0007669"/>
    <property type="project" value="UniProtKB-UniRule"/>
</dbReference>
<evidence type="ECO:0000256" key="14">
    <source>
        <dbReference type="ARBA" id="ARBA00075308"/>
    </source>
</evidence>
<evidence type="ECO:0000256" key="13">
    <source>
        <dbReference type="ARBA" id="ARBA00067484"/>
    </source>
</evidence>
<evidence type="ECO:0000256" key="15">
    <source>
        <dbReference type="PROSITE-ProRule" id="PRU00959"/>
    </source>
</evidence>
<keyword evidence="4 15" id="KW-0489">Methyltransferase</keyword>
<dbReference type="GO" id="GO:0160102">
    <property type="term" value="F:tRNA (guanine(10)-N2)-methyltransferase activity"/>
    <property type="evidence" value="ECO:0007669"/>
    <property type="project" value="UniProtKB-EC"/>
</dbReference>
<keyword evidence="3 15" id="KW-0820">tRNA-binding</keyword>
<dbReference type="GO" id="GO:0032259">
    <property type="term" value="P:methylation"/>
    <property type="evidence" value="ECO:0007669"/>
    <property type="project" value="UniProtKB-UniRule"/>
</dbReference>
<dbReference type="Pfam" id="PF25904">
    <property type="entry name" value="Tmrp11_N"/>
    <property type="match status" value="1"/>
</dbReference>
<dbReference type="InterPro" id="IPR000241">
    <property type="entry name" value="RlmKL-like_Mtase"/>
</dbReference>
<evidence type="ECO:0000256" key="9">
    <source>
        <dbReference type="ARBA" id="ARBA00050985"/>
    </source>
</evidence>
<dbReference type="InterPro" id="IPR002052">
    <property type="entry name" value="DNA_methylase_N6_adenine_CS"/>
</dbReference>
<evidence type="ECO:0000256" key="8">
    <source>
        <dbReference type="ARBA" id="ARBA00022884"/>
    </source>
</evidence>
<sequence length="484" mass="56162">MSSLRRFLLYFAQENIEFRYPEIKSLIQLFNLEIKLPNSFGETPYWILDDVDEQDVRKIASRSVSLRYIVEVFSSGKNYKSFHENLKNFSISDLSKKYASADSSFRITVDTYNKRIEHAEKIQRIESLDYIDYKGKIDLKNPENNFIYFEYWGLDPTNVPEEPVEIIFGRWISDGQRDITKSISLKTRKFIGNTSMNPLLSLLMANQGLCDKNHIVFDPFAGTGSILIAAAKFGSFVIGSDIDYLMLHGRTKPSRVRQKVREEDENIKSNMIQYNLQHLYVDIFVSDFSNCPLNDAIEFDSIITDPPYGIREKMAQVVPKEGGRKSTVLTEDAKHYPSTSNYSINSMYGDLLNFAAKHLKLHGRLVCWFPVNRDDYHEELLPRHSAFQIIANSEQKLNGDATRRLLTYEKVKESGEIVDVDALETFDFRQKYFTQATNIKEKRLATHHRNIIEAQKRGKIIENLAERKKLSNKKFHLDNEHSDK</sequence>
<evidence type="ECO:0000256" key="4">
    <source>
        <dbReference type="ARBA" id="ARBA00022603"/>
    </source>
</evidence>
<keyword evidence="2" id="KW-0963">Cytoplasm</keyword>
<proteinExistence type="inferred from homology"/>
<comment type="function">
    <text evidence="10">Catalytic subunit of the TRMT11-TRM112 methyltransferase complex, that specifically mediates the S-adenosyl-L-methionine-dependent N(2)-methylation of guanosine nucleotide at position 10 (m2G10) in tRNAs. This is one of the major tRNA (guanine-N(2))-methyltransferases.</text>
</comment>
<evidence type="ECO:0000313" key="18">
    <source>
        <dbReference type="EMBL" id="CRK87994.1"/>
    </source>
</evidence>
<accession>A0A1J1HKC6</accession>
<evidence type="ECO:0000256" key="11">
    <source>
        <dbReference type="ARBA" id="ARBA00065434"/>
    </source>
</evidence>
<dbReference type="GO" id="GO:0043527">
    <property type="term" value="C:tRNA methyltransferase complex"/>
    <property type="evidence" value="ECO:0007669"/>
    <property type="project" value="UniProtKB-ARBA"/>
</dbReference>
<keyword evidence="6 15" id="KW-0949">S-adenosyl-L-methionine</keyword>
<dbReference type="InterPro" id="IPR029063">
    <property type="entry name" value="SAM-dependent_MTases_sf"/>
</dbReference>
<name>A0A1J1HKC6_9DIPT</name>
<keyword evidence="8 15" id="KW-0694">RNA-binding</keyword>
<dbReference type="EC" id="2.1.1.214" evidence="12"/>
<feature type="domain" description="Ribosomal RNA large subunit methyltransferase K/L-like methyltransferase" evidence="16">
    <location>
        <begin position="187"/>
        <end position="314"/>
    </location>
</feature>
<evidence type="ECO:0000256" key="2">
    <source>
        <dbReference type="ARBA" id="ARBA00022490"/>
    </source>
</evidence>
<dbReference type="Proteomes" id="UP000183832">
    <property type="component" value="Unassembled WGS sequence"/>
</dbReference>